<dbReference type="PANTHER" id="PTHR45793">
    <property type="entry name" value="HOMEOBOX PROTEIN"/>
    <property type="match status" value="1"/>
</dbReference>
<dbReference type="EMBL" id="CANHGI010000006">
    <property type="protein sequence ID" value="CAI5456224.1"/>
    <property type="molecule type" value="Genomic_DNA"/>
</dbReference>
<comment type="subcellular location">
    <subcellularLocation>
        <location evidence="1 7 8">Nucleus</location>
    </subcellularLocation>
</comment>
<dbReference type="InterPro" id="IPR017970">
    <property type="entry name" value="Homeobox_CS"/>
</dbReference>
<dbReference type="InterPro" id="IPR001356">
    <property type="entry name" value="HD"/>
</dbReference>
<gene>
    <name evidence="11" type="ORF">CAMP_LOCUS18861</name>
</gene>
<evidence type="ECO:0000256" key="2">
    <source>
        <dbReference type="ARBA" id="ARBA00022473"/>
    </source>
</evidence>
<feature type="domain" description="Homeobox" evidence="10">
    <location>
        <begin position="79"/>
        <end position="139"/>
    </location>
</feature>
<dbReference type="PANTHER" id="PTHR45793:SF27">
    <property type="entry name" value="HOMEOBOX PROTEIN CEH-37"/>
    <property type="match status" value="1"/>
</dbReference>
<keyword evidence="4 7" id="KW-0238">DNA-binding</keyword>
<evidence type="ECO:0000256" key="7">
    <source>
        <dbReference type="PROSITE-ProRule" id="PRU00108"/>
    </source>
</evidence>
<evidence type="ECO:0000256" key="4">
    <source>
        <dbReference type="ARBA" id="ARBA00023125"/>
    </source>
</evidence>
<dbReference type="FunFam" id="1.10.10.60:FF:000068">
    <property type="entry name" value="Orthodenticle homeobox 1"/>
    <property type="match status" value="1"/>
</dbReference>
<dbReference type="GO" id="GO:0005634">
    <property type="term" value="C:nucleus"/>
    <property type="evidence" value="ECO:0007669"/>
    <property type="project" value="UniProtKB-SubCell"/>
</dbReference>
<keyword evidence="6 7" id="KW-0539">Nucleus</keyword>
<dbReference type="GO" id="GO:0000981">
    <property type="term" value="F:DNA-binding transcription factor activity, RNA polymerase II-specific"/>
    <property type="evidence" value="ECO:0007669"/>
    <property type="project" value="InterPro"/>
</dbReference>
<keyword evidence="12" id="KW-1185">Reference proteome</keyword>
<name>A0A9P1J793_9PELO</name>
<keyword evidence="2" id="KW-0217">Developmental protein</keyword>
<proteinExistence type="predicted"/>
<organism evidence="11 12">
    <name type="scientific">Caenorhabditis angaria</name>
    <dbReference type="NCBI Taxonomy" id="860376"/>
    <lineage>
        <taxon>Eukaryota</taxon>
        <taxon>Metazoa</taxon>
        <taxon>Ecdysozoa</taxon>
        <taxon>Nematoda</taxon>
        <taxon>Chromadorea</taxon>
        <taxon>Rhabditida</taxon>
        <taxon>Rhabditina</taxon>
        <taxon>Rhabditomorpha</taxon>
        <taxon>Rhabditoidea</taxon>
        <taxon>Rhabditidae</taxon>
        <taxon>Peloderinae</taxon>
        <taxon>Caenorhabditis</taxon>
    </lineage>
</organism>
<dbReference type="AlphaFoldDB" id="A0A9P1J793"/>
<dbReference type="SMART" id="SM00389">
    <property type="entry name" value="HOX"/>
    <property type="match status" value="1"/>
</dbReference>
<dbReference type="SUPFAM" id="SSF46689">
    <property type="entry name" value="Homeodomain-like"/>
    <property type="match status" value="1"/>
</dbReference>
<protein>
    <recommendedName>
        <fullName evidence="10">Homeobox domain-containing protein</fullName>
    </recommendedName>
</protein>
<evidence type="ECO:0000256" key="3">
    <source>
        <dbReference type="ARBA" id="ARBA00022902"/>
    </source>
</evidence>
<dbReference type="GO" id="GO:0007399">
    <property type="term" value="P:nervous system development"/>
    <property type="evidence" value="ECO:0007669"/>
    <property type="project" value="UniProtKB-KW"/>
</dbReference>
<feature type="DNA-binding region" description="Homeobox" evidence="7">
    <location>
        <begin position="81"/>
        <end position="140"/>
    </location>
</feature>
<feature type="region of interest" description="Disordered" evidence="9">
    <location>
        <begin position="134"/>
        <end position="242"/>
    </location>
</feature>
<dbReference type="GO" id="GO:0045944">
    <property type="term" value="P:positive regulation of transcription by RNA polymerase II"/>
    <property type="evidence" value="ECO:0007669"/>
    <property type="project" value="UniProtKB-ARBA"/>
</dbReference>
<accession>A0A9P1J793</accession>
<dbReference type="Pfam" id="PF00046">
    <property type="entry name" value="Homeodomain"/>
    <property type="match status" value="1"/>
</dbReference>
<feature type="compositionally biased region" description="Basic and acidic residues" evidence="9">
    <location>
        <begin position="137"/>
        <end position="150"/>
    </location>
</feature>
<feature type="compositionally biased region" description="Polar residues" evidence="9">
    <location>
        <begin position="213"/>
        <end position="223"/>
    </location>
</feature>
<evidence type="ECO:0000313" key="12">
    <source>
        <dbReference type="Proteomes" id="UP001152747"/>
    </source>
</evidence>
<evidence type="ECO:0000313" key="11">
    <source>
        <dbReference type="EMBL" id="CAI5456224.1"/>
    </source>
</evidence>
<evidence type="ECO:0000259" key="10">
    <source>
        <dbReference type="PROSITE" id="PS50071"/>
    </source>
</evidence>
<dbReference type="OrthoDB" id="6159439at2759"/>
<comment type="caution">
    <text evidence="11">The sequence shown here is derived from an EMBL/GenBank/DDBJ whole genome shotgun (WGS) entry which is preliminary data.</text>
</comment>
<feature type="compositionally biased region" description="Low complexity" evidence="9">
    <location>
        <begin position="224"/>
        <end position="240"/>
    </location>
</feature>
<dbReference type="PROSITE" id="PS50071">
    <property type="entry name" value="HOMEOBOX_2"/>
    <property type="match status" value="1"/>
</dbReference>
<keyword evidence="5 7" id="KW-0371">Homeobox</keyword>
<sequence>MYRGQRIEAPKQYIGLVIDLKFSQHLPLLIHSPITDSCMTTYGAFTAYAIPSTANPAQFTYPQMAMFGNSQYSAAMIPRKNRRERTTYSRQQLEILENLFAETQYPDVFARERVAGQINLQESRIQVWFKNRRAKFRQQEKQKPRSDKKNSMISAGTPPANLKTNSISPLYQPQISSEPESCDTKVMPMRTPKSISPVETPASGESSTTTSTADNSWTNESIQANSTSTSTAVPSTTNPSLTVSIANPTVYNSYPIYPGCYTFDYTYANAQYNSYAANPYSANPYFFQNGTL</sequence>
<dbReference type="CDD" id="cd00086">
    <property type="entry name" value="homeodomain"/>
    <property type="match status" value="1"/>
</dbReference>
<evidence type="ECO:0000256" key="9">
    <source>
        <dbReference type="SAM" id="MobiDB-lite"/>
    </source>
</evidence>
<dbReference type="InterPro" id="IPR009057">
    <property type="entry name" value="Homeodomain-like_sf"/>
</dbReference>
<evidence type="ECO:0000256" key="6">
    <source>
        <dbReference type="ARBA" id="ARBA00023242"/>
    </source>
</evidence>
<evidence type="ECO:0000256" key="1">
    <source>
        <dbReference type="ARBA" id="ARBA00004123"/>
    </source>
</evidence>
<dbReference type="PROSITE" id="PS00027">
    <property type="entry name" value="HOMEOBOX_1"/>
    <property type="match status" value="1"/>
</dbReference>
<evidence type="ECO:0000256" key="8">
    <source>
        <dbReference type="RuleBase" id="RU000682"/>
    </source>
</evidence>
<dbReference type="GO" id="GO:0000978">
    <property type="term" value="F:RNA polymerase II cis-regulatory region sequence-specific DNA binding"/>
    <property type="evidence" value="ECO:0007669"/>
    <property type="project" value="TreeGrafter"/>
</dbReference>
<evidence type="ECO:0000256" key="5">
    <source>
        <dbReference type="ARBA" id="ARBA00023155"/>
    </source>
</evidence>
<keyword evidence="3" id="KW-0524">Neurogenesis</keyword>
<dbReference type="Gene3D" id="1.10.10.60">
    <property type="entry name" value="Homeodomain-like"/>
    <property type="match status" value="1"/>
</dbReference>
<feature type="compositionally biased region" description="Polar residues" evidence="9">
    <location>
        <begin position="162"/>
        <end position="179"/>
    </location>
</feature>
<reference evidence="11" key="1">
    <citation type="submission" date="2022-11" db="EMBL/GenBank/DDBJ databases">
        <authorList>
            <person name="Kikuchi T."/>
        </authorList>
    </citation>
    <scope>NUCLEOTIDE SEQUENCE</scope>
    <source>
        <strain evidence="11">PS1010</strain>
    </source>
</reference>
<dbReference type="Proteomes" id="UP001152747">
    <property type="component" value="Unassembled WGS sequence"/>
</dbReference>